<evidence type="ECO:0000313" key="17">
    <source>
        <dbReference type="EMBL" id="ONK79241.1"/>
    </source>
</evidence>
<evidence type="ECO:0000256" key="4">
    <source>
        <dbReference type="ARBA" id="ARBA00022618"/>
    </source>
</evidence>
<reference evidence="18" key="1">
    <citation type="journal article" date="2017" name="Nat. Commun.">
        <title>The asparagus genome sheds light on the origin and evolution of a young Y chromosome.</title>
        <authorList>
            <person name="Harkess A."/>
            <person name="Zhou J."/>
            <person name="Xu C."/>
            <person name="Bowers J.E."/>
            <person name="Van der Hulst R."/>
            <person name="Ayyampalayam S."/>
            <person name="Mercati F."/>
            <person name="Riccardi P."/>
            <person name="McKain M.R."/>
            <person name="Kakrana A."/>
            <person name="Tang H."/>
            <person name="Ray J."/>
            <person name="Groenendijk J."/>
            <person name="Arikit S."/>
            <person name="Mathioni S.M."/>
            <person name="Nakano M."/>
            <person name="Shan H."/>
            <person name="Telgmann-Rauber A."/>
            <person name="Kanno A."/>
            <person name="Yue Z."/>
            <person name="Chen H."/>
            <person name="Li W."/>
            <person name="Chen Y."/>
            <person name="Xu X."/>
            <person name="Zhang Y."/>
            <person name="Luo S."/>
            <person name="Chen H."/>
            <person name="Gao J."/>
            <person name="Mao Z."/>
            <person name="Pires J.C."/>
            <person name="Luo M."/>
            <person name="Kudrna D."/>
            <person name="Wing R.A."/>
            <person name="Meyers B.C."/>
            <person name="Yi K."/>
            <person name="Kong H."/>
            <person name="Lavrijsen P."/>
            <person name="Sunseri F."/>
            <person name="Falavigna A."/>
            <person name="Ye Y."/>
            <person name="Leebens-Mack J.H."/>
            <person name="Chen G."/>
        </authorList>
    </citation>
    <scope>NUCLEOTIDE SEQUENCE [LARGE SCALE GENOMIC DNA]</scope>
    <source>
        <strain evidence="18">cv. DH0086</strain>
    </source>
</reference>
<evidence type="ECO:0000256" key="12">
    <source>
        <dbReference type="ARBA" id="ARBA00039754"/>
    </source>
</evidence>
<evidence type="ECO:0000256" key="15">
    <source>
        <dbReference type="ARBA" id="ARBA00047527"/>
    </source>
</evidence>
<keyword evidence="6" id="KW-0133">Cell shape</keyword>
<dbReference type="Pfam" id="PF00275">
    <property type="entry name" value="EPSP_synthase"/>
    <property type="match status" value="1"/>
</dbReference>
<dbReference type="EMBL" id="CM007381">
    <property type="protein sequence ID" value="ONK79241.1"/>
    <property type="molecule type" value="Genomic_DNA"/>
</dbReference>
<evidence type="ECO:0000256" key="14">
    <source>
        <dbReference type="ARBA" id="ARBA00042842"/>
    </source>
</evidence>
<dbReference type="OMA" id="FFCAVTE"/>
<organism evidence="17 18">
    <name type="scientific">Asparagus officinalis</name>
    <name type="common">Garden asparagus</name>
    <dbReference type="NCBI Taxonomy" id="4686"/>
    <lineage>
        <taxon>Eukaryota</taxon>
        <taxon>Viridiplantae</taxon>
        <taxon>Streptophyta</taxon>
        <taxon>Embryophyta</taxon>
        <taxon>Tracheophyta</taxon>
        <taxon>Spermatophyta</taxon>
        <taxon>Magnoliopsida</taxon>
        <taxon>Liliopsida</taxon>
        <taxon>Asparagales</taxon>
        <taxon>Asparagaceae</taxon>
        <taxon>Asparagoideae</taxon>
        <taxon>Asparagus</taxon>
    </lineage>
</organism>
<dbReference type="GO" id="GO:0008360">
    <property type="term" value="P:regulation of cell shape"/>
    <property type="evidence" value="ECO:0007669"/>
    <property type="project" value="UniProtKB-KW"/>
</dbReference>
<dbReference type="Gene3D" id="3.65.10.10">
    <property type="entry name" value="Enolpyruvate transferase domain"/>
    <property type="match status" value="1"/>
</dbReference>
<accession>A0A5P1FRA3</accession>
<keyword evidence="9" id="KW-0961">Cell wall biogenesis/degradation</keyword>
<keyword evidence="3" id="KW-0963">Cytoplasm</keyword>
<keyword evidence="8" id="KW-0131">Cell cycle</keyword>
<protein>
    <recommendedName>
        <fullName evidence="12">UDP-N-acetylglucosamine 1-carboxyvinyltransferase</fullName>
        <ecNumber evidence="11">2.5.1.7</ecNumber>
    </recommendedName>
    <alternativeName>
        <fullName evidence="13">Enoylpyruvate transferase</fullName>
    </alternativeName>
    <alternativeName>
        <fullName evidence="14">UDP-N-acetylglucosamine enolpyruvyl transferase</fullName>
    </alternativeName>
</protein>
<dbReference type="InterPro" id="IPR001986">
    <property type="entry name" value="Enolpyruvate_Tfrase_dom"/>
</dbReference>
<comment type="subcellular location">
    <subcellularLocation>
        <location evidence="1">Cytoplasm</location>
    </subcellularLocation>
</comment>
<evidence type="ECO:0000256" key="6">
    <source>
        <dbReference type="ARBA" id="ARBA00022960"/>
    </source>
</evidence>
<evidence type="ECO:0000256" key="10">
    <source>
        <dbReference type="ARBA" id="ARBA00038367"/>
    </source>
</evidence>
<keyword evidence="5" id="KW-0808">Transferase</keyword>
<dbReference type="GO" id="GO:0071555">
    <property type="term" value="P:cell wall organization"/>
    <property type="evidence" value="ECO:0007669"/>
    <property type="project" value="UniProtKB-KW"/>
</dbReference>
<evidence type="ECO:0000256" key="13">
    <source>
        <dbReference type="ARBA" id="ARBA00042443"/>
    </source>
</evidence>
<dbReference type="AlphaFoldDB" id="A0A5P1FRA3"/>
<dbReference type="GO" id="GO:0005737">
    <property type="term" value="C:cytoplasm"/>
    <property type="evidence" value="ECO:0007669"/>
    <property type="project" value="UniProtKB-SubCell"/>
</dbReference>
<dbReference type="Gramene" id="ONK79241">
    <property type="protein sequence ID" value="ONK79241"/>
    <property type="gene ID" value="A4U43_C01F4360"/>
</dbReference>
<dbReference type="PANTHER" id="PTHR43783:SF1">
    <property type="entry name" value="UDP-N-ACETYLGLUCOSAMINE 1-CARBOXYVINYLTRANSFERASE"/>
    <property type="match status" value="1"/>
</dbReference>
<evidence type="ECO:0000256" key="5">
    <source>
        <dbReference type="ARBA" id="ARBA00022679"/>
    </source>
</evidence>
<keyword evidence="7" id="KW-0573">Peptidoglycan synthesis</keyword>
<evidence type="ECO:0000256" key="3">
    <source>
        <dbReference type="ARBA" id="ARBA00022490"/>
    </source>
</evidence>
<keyword evidence="18" id="KW-1185">Reference proteome</keyword>
<dbReference type="PANTHER" id="PTHR43783">
    <property type="entry name" value="UDP-N-ACETYLGLUCOSAMINE 1-CARBOXYVINYLTRANSFERASE"/>
    <property type="match status" value="1"/>
</dbReference>
<evidence type="ECO:0000313" key="18">
    <source>
        <dbReference type="Proteomes" id="UP000243459"/>
    </source>
</evidence>
<dbReference type="EC" id="2.5.1.7" evidence="11"/>
<name>A0A5P1FRA3_ASPOF</name>
<evidence type="ECO:0000256" key="8">
    <source>
        <dbReference type="ARBA" id="ARBA00023306"/>
    </source>
</evidence>
<dbReference type="GO" id="GO:0051301">
    <property type="term" value="P:cell division"/>
    <property type="evidence" value="ECO:0007669"/>
    <property type="project" value="UniProtKB-KW"/>
</dbReference>
<dbReference type="SUPFAM" id="SSF55205">
    <property type="entry name" value="EPT/RTPC-like"/>
    <property type="match status" value="1"/>
</dbReference>
<proteinExistence type="inferred from homology"/>
<feature type="domain" description="Enolpyruvate transferase" evidence="16">
    <location>
        <begin position="2"/>
        <end position="100"/>
    </location>
</feature>
<evidence type="ECO:0000256" key="9">
    <source>
        <dbReference type="ARBA" id="ARBA00023316"/>
    </source>
</evidence>
<sequence length="115" mass="12168">MALLTTCSGSSIVEESVFENRMHHVKELQKLGARIKTIGNSAFIEGKKPGSMPLRGAKVSAADLRGGAALVLAGLAADGITEVSGVSHIDRGYEGFEAKLRSLGAEIRRETDTEQ</sequence>
<dbReference type="InterPro" id="IPR036968">
    <property type="entry name" value="Enolpyruvate_Tfrase_sf"/>
</dbReference>
<evidence type="ECO:0000256" key="11">
    <source>
        <dbReference type="ARBA" id="ARBA00039108"/>
    </source>
</evidence>
<evidence type="ECO:0000256" key="1">
    <source>
        <dbReference type="ARBA" id="ARBA00004496"/>
    </source>
</evidence>
<dbReference type="InterPro" id="IPR013792">
    <property type="entry name" value="RNA3'P_cycl/enolpyr_Trfase_a/b"/>
</dbReference>
<comment type="catalytic activity">
    <reaction evidence="15">
        <text>phosphoenolpyruvate + UDP-N-acetyl-alpha-D-glucosamine = UDP-N-acetyl-3-O-(1-carboxyvinyl)-alpha-D-glucosamine + phosphate</text>
        <dbReference type="Rhea" id="RHEA:18681"/>
        <dbReference type="ChEBI" id="CHEBI:43474"/>
        <dbReference type="ChEBI" id="CHEBI:57705"/>
        <dbReference type="ChEBI" id="CHEBI:58702"/>
        <dbReference type="ChEBI" id="CHEBI:68483"/>
        <dbReference type="EC" id="2.5.1.7"/>
    </reaction>
</comment>
<evidence type="ECO:0000256" key="7">
    <source>
        <dbReference type="ARBA" id="ARBA00022984"/>
    </source>
</evidence>
<comment type="pathway">
    <text evidence="2">Cell wall biogenesis; peptidoglycan biosynthesis.</text>
</comment>
<keyword evidence="4" id="KW-0132">Cell division</keyword>
<dbReference type="Proteomes" id="UP000243459">
    <property type="component" value="Chromosome 1"/>
</dbReference>
<gene>
    <name evidence="17" type="ORF">A4U43_C01F4360</name>
</gene>
<dbReference type="GO" id="GO:0008760">
    <property type="term" value="F:UDP-N-acetylglucosamine 1-carboxyvinyltransferase activity"/>
    <property type="evidence" value="ECO:0007669"/>
    <property type="project" value="UniProtKB-EC"/>
</dbReference>
<evidence type="ECO:0000256" key="2">
    <source>
        <dbReference type="ARBA" id="ARBA00004752"/>
    </source>
</evidence>
<comment type="similarity">
    <text evidence="10">Belongs to the EPSP synthase family. MurA subfamily.</text>
</comment>
<evidence type="ECO:0000259" key="16">
    <source>
        <dbReference type="Pfam" id="PF00275"/>
    </source>
</evidence>
<dbReference type="InterPro" id="IPR050068">
    <property type="entry name" value="MurA_subfamily"/>
</dbReference>